<proteinExistence type="predicted"/>
<feature type="domain" description="Plasmid replication protein RepL" evidence="1">
    <location>
        <begin position="35"/>
        <end position="148"/>
    </location>
</feature>
<dbReference type="Pfam" id="PF05732">
    <property type="entry name" value="RepL"/>
    <property type="match status" value="1"/>
</dbReference>
<comment type="caution">
    <text evidence="2">The sequence shown here is derived from an EMBL/GenBank/DDBJ whole genome shotgun (WGS) entry which is preliminary data.</text>
</comment>
<dbReference type="InterPro" id="IPR036390">
    <property type="entry name" value="WH_DNA-bd_sf"/>
</dbReference>
<accession>A0A412IWF9</accession>
<organism evidence="2 3">
    <name type="scientific">Coprococcus eutactus</name>
    <dbReference type="NCBI Taxonomy" id="33043"/>
    <lineage>
        <taxon>Bacteria</taxon>
        <taxon>Bacillati</taxon>
        <taxon>Bacillota</taxon>
        <taxon>Clostridia</taxon>
        <taxon>Lachnospirales</taxon>
        <taxon>Lachnospiraceae</taxon>
        <taxon>Coprococcus</taxon>
    </lineage>
</organism>
<gene>
    <name evidence="2" type="ORF">DWX94_00935</name>
</gene>
<dbReference type="AlphaFoldDB" id="A0A412IWF9"/>
<sequence>MKNSGLEAKGSFSVGDNPAEYDVTFEEREQALQKITEMQEKLHRKERHSPYERFAQTNLDGTDKLIALTQKNALAMQIYLFIADRMDGLNSLVCSYTFLAEYFQVSKSSVTRAVRVLREEKILYIMKSGSANVYILNPEIVWKSYGSNVRYCEFKSKVLLCESEQDKLNTFYQNAEAGD</sequence>
<dbReference type="InterPro" id="IPR008813">
    <property type="entry name" value="Plasmid_replication_RepL"/>
</dbReference>
<evidence type="ECO:0000313" key="2">
    <source>
        <dbReference type="EMBL" id="RGS44386.1"/>
    </source>
</evidence>
<evidence type="ECO:0000313" key="3">
    <source>
        <dbReference type="Proteomes" id="UP000283295"/>
    </source>
</evidence>
<name>A0A412IWF9_9FIRM</name>
<dbReference type="GO" id="GO:0006260">
    <property type="term" value="P:DNA replication"/>
    <property type="evidence" value="ECO:0007669"/>
    <property type="project" value="InterPro"/>
</dbReference>
<dbReference type="EMBL" id="QRVK01000001">
    <property type="protein sequence ID" value="RGS44386.1"/>
    <property type="molecule type" value="Genomic_DNA"/>
</dbReference>
<protein>
    <recommendedName>
        <fullName evidence="1">Plasmid replication protein RepL domain-containing protein</fullName>
    </recommendedName>
</protein>
<dbReference type="GO" id="GO:0006276">
    <property type="term" value="P:plasmid maintenance"/>
    <property type="evidence" value="ECO:0007669"/>
    <property type="project" value="InterPro"/>
</dbReference>
<dbReference type="Proteomes" id="UP000283295">
    <property type="component" value="Unassembled WGS sequence"/>
</dbReference>
<reference evidence="2 3" key="1">
    <citation type="submission" date="2018-08" db="EMBL/GenBank/DDBJ databases">
        <title>A genome reference for cultivated species of the human gut microbiota.</title>
        <authorList>
            <person name="Zou Y."/>
            <person name="Xue W."/>
            <person name="Luo G."/>
        </authorList>
    </citation>
    <scope>NUCLEOTIDE SEQUENCE [LARGE SCALE GENOMIC DNA]</scope>
    <source>
        <strain evidence="2 3">AF22-21</strain>
    </source>
</reference>
<dbReference type="OrthoDB" id="9798835at2"/>
<dbReference type="SUPFAM" id="SSF46785">
    <property type="entry name" value="Winged helix' DNA-binding domain"/>
    <property type="match status" value="1"/>
</dbReference>
<evidence type="ECO:0000259" key="1">
    <source>
        <dbReference type="Pfam" id="PF05732"/>
    </source>
</evidence>